<evidence type="ECO:0000313" key="3">
    <source>
        <dbReference type="EMBL" id="RZT95671.1"/>
    </source>
</evidence>
<evidence type="ECO:0000313" key="4">
    <source>
        <dbReference type="Proteomes" id="UP000293562"/>
    </source>
</evidence>
<accession>A0A4Q7VHU1</accession>
<keyword evidence="1" id="KW-0482">Metalloprotease</keyword>
<dbReference type="SMART" id="SM00235">
    <property type="entry name" value="ZnMc"/>
    <property type="match status" value="1"/>
</dbReference>
<dbReference type="PROSITE" id="PS51864">
    <property type="entry name" value="ASTACIN"/>
    <property type="match status" value="1"/>
</dbReference>
<feature type="binding site" evidence="1">
    <location>
        <position position="188"/>
    </location>
    <ligand>
        <name>Zn(2+)</name>
        <dbReference type="ChEBI" id="CHEBI:29105"/>
        <note>catalytic</note>
    </ligand>
</feature>
<dbReference type="InterPro" id="IPR001506">
    <property type="entry name" value="Peptidase_M12A"/>
</dbReference>
<dbReference type="AlphaFoldDB" id="A0A4Q7VHU1"/>
<dbReference type="InterPro" id="IPR024079">
    <property type="entry name" value="MetalloPept_cat_dom_sf"/>
</dbReference>
<evidence type="ECO:0000256" key="1">
    <source>
        <dbReference type="PROSITE-ProRule" id="PRU01211"/>
    </source>
</evidence>
<evidence type="ECO:0000259" key="2">
    <source>
        <dbReference type="PROSITE" id="PS51864"/>
    </source>
</evidence>
<dbReference type="Proteomes" id="UP000293562">
    <property type="component" value="Unassembled WGS sequence"/>
</dbReference>
<gene>
    <name evidence="3" type="ORF">EV201_0295</name>
</gene>
<dbReference type="PRINTS" id="PR00480">
    <property type="entry name" value="ASTACIN"/>
</dbReference>
<proteinExistence type="predicted"/>
<keyword evidence="4" id="KW-1185">Reference proteome</keyword>
<dbReference type="GO" id="GO:0008270">
    <property type="term" value="F:zinc ion binding"/>
    <property type="evidence" value="ECO:0007669"/>
    <property type="project" value="UniProtKB-UniRule"/>
</dbReference>
<dbReference type="OrthoDB" id="8455098at2"/>
<dbReference type="GO" id="GO:0004222">
    <property type="term" value="F:metalloendopeptidase activity"/>
    <property type="evidence" value="ECO:0007669"/>
    <property type="project" value="UniProtKB-UniRule"/>
</dbReference>
<keyword evidence="1" id="KW-0479">Metal-binding</keyword>
<dbReference type="EMBL" id="SHKN01000001">
    <property type="protein sequence ID" value="RZT95671.1"/>
    <property type="molecule type" value="Genomic_DNA"/>
</dbReference>
<dbReference type="InterPro" id="IPR006026">
    <property type="entry name" value="Peptidase_Metallo"/>
</dbReference>
<comment type="caution">
    <text evidence="3">The sequence shown here is derived from an EMBL/GenBank/DDBJ whole genome shotgun (WGS) entry which is preliminary data.</text>
</comment>
<comment type="caution">
    <text evidence="1">Lacks conserved residue(s) required for the propagation of feature annotation.</text>
</comment>
<organism evidence="3 4">
    <name type="scientific">Ancylomarina subtilis</name>
    <dbReference type="NCBI Taxonomy" id="1639035"/>
    <lineage>
        <taxon>Bacteria</taxon>
        <taxon>Pseudomonadati</taxon>
        <taxon>Bacteroidota</taxon>
        <taxon>Bacteroidia</taxon>
        <taxon>Marinilabiliales</taxon>
        <taxon>Marinifilaceae</taxon>
        <taxon>Ancylomarina</taxon>
    </lineage>
</organism>
<name>A0A4Q7VHU1_9BACT</name>
<feature type="binding site" evidence="1">
    <location>
        <position position="182"/>
    </location>
    <ligand>
        <name>Zn(2+)</name>
        <dbReference type="ChEBI" id="CHEBI:29105"/>
        <note>catalytic</note>
    </ligand>
</feature>
<dbReference type="PANTHER" id="PTHR10127">
    <property type="entry name" value="DISCOIDIN, CUB, EGF, LAMININ , AND ZINC METALLOPROTEASE DOMAIN CONTAINING"/>
    <property type="match status" value="1"/>
</dbReference>
<dbReference type="PANTHER" id="PTHR10127:SF883">
    <property type="entry name" value="ZINC METALLOPROTEINASE NAS-8"/>
    <property type="match status" value="1"/>
</dbReference>
<feature type="binding site" evidence="1">
    <location>
        <position position="178"/>
    </location>
    <ligand>
        <name>Zn(2+)</name>
        <dbReference type="ChEBI" id="CHEBI:29105"/>
        <note>catalytic</note>
    </ligand>
</feature>
<feature type="active site" evidence="1">
    <location>
        <position position="179"/>
    </location>
</feature>
<protein>
    <submittedName>
        <fullName evidence="3">Astacin (Peptidase family M12A)</fullName>
    </submittedName>
</protein>
<reference evidence="3 4" key="1">
    <citation type="submission" date="2019-02" db="EMBL/GenBank/DDBJ databases">
        <title>Genomic Encyclopedia of Type Strains, Phase IV (KMG-IV): sequencing the most valuable type-strain genomes for metagenomic binning, comparative biology and taxonomic classification.</title>
        <authorList>
            <person name="Goeker M."/>
        </authorList>
    </citation>
    <scope>NUCLEOTIDE SEQUENCE [LARGE SCALE GENOMIC DNA]</scope>
    <source>
        <strain evidence="3 4">DSM 28825</strain>
    </source>
</reference>
<dbReference type="SUPFAM" id="SSF55486">
    <property type="entry name" value="Metalloproteases ('zincins'), catalytic domain"/>
    <property type="match status" value="1"/>
</dbReference>
<dbReference type="PROSITE" id="PS51257">
    <property type="entry name" value="PROKAR_LIPOPROTEIN"/>
    <property type="match status" value="1"/>
</dbReference>
<comment type="cofactor">
    <cofactor evidence="1">
        <name>Zn(2+)</name>
        <dbReference type="ChEBI" id="CHEBI:29105"/>
    </cofactor>
    <text evidence="1">Binds 1 zinc ion per subunit.</text>
</comment>
<dbReference type="GO" id="GO:0006508">
    <property type="term" value="P:proteolysis"/>
    <property type="evidence" value="ECO:0007669"/>
    <property type="project" value="UniProtKB-KW"/>
</dbReference>
<feature type="domain" description="Peptidase M12A" evidence="2">
    <location>
        <begin position="89"/>
        <end position="284"/>
    </location>
</feature>
<keyword evidence="1" id="KW-0862">Zinc</keyword>
<dbReference type="Pfam" id="PF01400">
    <property type="entry name" value="Astacin"/>
    <property type="match status" value="1"/>
</dbReference>
<keyword evidence="1" id="KW-0645">Protease</keyword>
<dbReference type="Gene3D" id="3.40.390.10">
    <property type="entry name" value="Collagenase (Catalytic Domain)"/>
    <property type="match status" value="1"/>
</dbReference>
<keyword evidence="1" id="KW-0378">Hydrolase</keyword>
<sequence>MVLKRMLTIVAVLAMISCQKDEIEVNKDVNIDQEKVEYAIENLNGKPVTIEYLGRKANVIDIGDHYVFEGDILINKEKYHSKQNTLKGAAINGNRWNYQYNRIAYVVNSSLPDKQRVTDAINHIEANTNIDFVTRTTQPDYIEIVHSDNGTYSTDIGKGGGRQEIGLASWATMGNTVHELLHALGVFHEHTRQDRNDHIIVNWQHIGTNPNTIYQYQIYTNNYSGFDHGNFDFNSIMLYPSIWNSNTSGWSMTDLNNNPFTAQRTGLSAGDIALLNELYPPIPPIIELKVVKYNNYSNSYRFTYGFTTKYTPTPVEVIEWYGSSGSNNTFYNLHSTNSQCDLILMKQENGGYNYHYMRVKIRDAEGQIHTRTALCHTPEKCFIMALMPPPDDGGLF</sequence>